<sequence length="57" mass="6435">MQNKTTTRPARRAELWANARAAMVGASPQEFESAFETIRAAIANRLNMEYPHLKETS</sequence>
<proteinExistence type="predicted"/>
<dbReference type="KEGG" id="otm:OSB_12490"/>
<dbReference type="Proteomes" id="UP000067444">
    <property type="component" value="Chromosome"/>
</dbReference>
<gene>
    <name evidence="1" type="ORF">OSB_12490</name>
</gene>
<dbReference type="STRING" id="1458307.OSB_12490"/>
<evidence type="ECO:0000313" key="1">
    <source>
        <dbReference type="EMBL" id="AKS45804.1"/>
    </source>
</evidence>
<organism evidence="1 2">
    <name type="scientific">Octadecabacter temperatus</name>
    <dbReference type="NCBI Taxonomy" id="1458307"/>
    <lineage>
        <taxon>Bacteria</taxon>
        <taxon>Pseudomonadati</taxon>
        <taxon>Pseudomonadota</taxon>
        <taxon>Alphaproteobacteria</taxon>
        <taxon>Rhodobacterales</taxon>
        <taxon>Roseobacteraceae</taxon>
        <taxon>Octadecabacter</taxon>
    </lineage>
</organism>
<dbReference type="RefSeq" id="WP_158454105.1">
    <property type="nucleotide sequence ID" value="NZ_CP012160.1"/>
</dbReference>
<name>A0A0K0Y4C5_9RHOB</name>
<accession>A0A0K0Y4C5</accession>
<dbReference type="EMBL" id="CP012160">
    <property type="protein sequence ID" value="AKS45804.1"/>
    <property type="molecule type" value="Genomic_DNA"/>
</dbReference>
<protein>
    <submittedName>
        <fullName evidence="1">Uncharacterized protein</fullName>
    </submittedName>
</protein>
<dbReference type="AlphaFoldDB" id="A0A0K0Y4C5"/>
<keyword evidence="2" id="KW-1185">Reference proteome</keyword>
<reference evidence="1 2" key="1">
    <citation type="journal article" date="2015" name="Genome Announc.">
        <title>Closed Genome Sequence of Octadecabacter temperatus SB1, the First Mesophilic Species of the Genus Octadecabacter.</title>
        <authorList>
            <person name="Voget S."/>
            <person name="Billerbeck S."/>
            <person name="Simon M."/>
            <person name="Daniel R."/>
        </authorList>
    </citation>
    <scope>NUCLEOTIDE SEQUENCE [LARGE SCALE GENOMIC DNA]</scope>
    <source>
        <strain evidence="1 2">SB1</strain>
    </source>
</reference>
<evidence type="ECO:0000313" key="2">
    <source>
        <dbReference type="Proteomes" id="UP000067444"/>
    </source>
</evidence>